<feature type="region of interest" description="Disordered" evidence="10">
    <location>
        <begin position="868"/>
        <end position="892"/>
    </location>
</feature>
<proteinExistence type="inferred from homology"/>
<evidence type="ECO:0000256" key="5">
    <source>
        <dbReference type="ARBA" id="ARBA00022806"/>
    </source>
</evidence>
<feature type="domain" description="Helicase ATP-binding" evidence="11">
    <location>
        <begin position="509"/>
        <end position="727"/>
    </location>
</feature>
<evidence type="ECO:0000256" key="3">
    <source>
        <dbReference type="ARBA" id="ARBA00022741"/>
    </source>
</evidence>
<reference evidence="13 14" key="1">
    <citation type="submission" date="2024-11" db="EMBL/GenBank/DDBJ databases">
        <title>Chromosome-level genome assembly of the freshwater bivalve Anodonta woodiana.</title>
        <authorList>
            <person name="Chen X."/>
        </authorList>
    </citation>
    <scope>NUCLEOTIDE SEQUENCE [LARGE SCALE GENOMIC DNA]</scope>
    <source>
        <strain evidence="13">MN2024</strain>
        <tissue evidence="13">Gills</tissue>
    </source>
</reference>
<keyword evidence="8" id="KW-0539">Nucleus</keyword>
<feature type="region of interest" description="Disordered" evidence="10">
    <location>
        <begin position="187"/>
        <end position="319"/>
    </location>
</feature>
<comment type="caution">
    <text evidence="13">The sequence shown here is derived from an EMBL/GenBank/DDBJ whole genome shotgun (WGS) entry which is preliminary data.</text>
</comment>
<feature type="coiled-coil region" evidence="9">
    <location>
        <begin position="351"/>
        <end position="392"/>
    </location>
</feature>
<dbReference type="PROSITE" id="PS51194">
    <property type="entry name" value="HELICASE_CTER"/>
    <property type="match status" value="1"/>
</dbReference>
<accession>A0ABD3UTG5</accession>
<keyword evidence="5" id="KW-0347">Helicase</keyword>
<dbReference type="GO" id="GO:0005634">
    <property type="term" value="C:nucleus"/>
    <property type="evidence" value="ECO:0007669"/>
    <property type="project" value="UniProtKB-SubCell"/>
</dbReference>
<dbReference type="InterPro" id="IPR049730">
    <property type="entry name" value="SNF2/RAD54-like_C"/>
</dbReference>
<dbReference type="CDD" id="cd18793">
    <property type="entry name" value="SF2_C_SNF"/>
    <property type="match status" value="1"/>
</dbReference>
<feature type="region of interest" description="Disordered" evidence="10">
    <location>
        <begin position="1716"/>
        <end position="1774"/>
    </location>
</feature>
<dbReference type="GO" id="GO:0004386">
    <property type="term" value="F:helicase activity"/>
    <property type="evidence" value="ECO:0007669"/>
    <property type="project" value="UniProtKB-KW"/>
</dbReference>
<dbReference type="CDD" id="cd18069">
    <property type="entry name" value="DEXHc_ARIP4"/>
    <property type="match status" value="1"/>
</dbReference>
<dbReference type="SMART" id="SM00487">
    <property type="entry name" value="DEXDc"/>
    <property type="match status" value="1"/>
</dbReference>
<feature type="compositionally biased region" description="Polar residues" evidence="10">
    <location>
        <begin position="1848"/>
        <end position="1871"/>
    </location>
</feature>
<feature type="compositionally biased region" description="Polar residues" evidence="10">
    <location>
        <begin position="190"/>
        <end position="218"/>
    </location>
</feature>
<feature type="region of interest" description="Disordered" evidence="10">
    <location>
        <begin position="1841"/>
        <end position="1871"/>
    </location>
</feature>
<dbReference type="Proteomes" id="UP001634394">
    <property type="component" value="Unassembled WGS sequence"/>
</dbReference>
<keyword evidence="14" id="KW-1185">Reference proteome</keyword>
<feature type="compositionally biased region" description="Polar residues" evidence="10">
    <location>
        <begin position="279"/>
        <end position="290"/>
    </location>
</feature>
<dbReference type="PANTHER" id="PTHR45797">
    <property type="entry name" value="RAD54-LIKE"/>
    <property type="match status" value="1"/>
</dbReference>
<dbReference type="Pfam" id="PF00176">
    <property type="entry name" value="SNF2-rel_dom"/>
    <property type="match status" value="1"/>
</dbReference>
<dbReference type="SMART" id="SM00490">
    <property type="entry name" value="HELICc"/>
    <property type="match status" value="1"/>
</dbReference>
<dbReference type="InterPro" id="IPR001650">
    <property type="entry name" value="Helicase_C-like"/>
</dbReference>
<dbReference type="InterPro" id="IPR044573">
    <property type="entry name" value="ARIP4_DEXHc"/>
</dbReference>
<evidence type="ECO:0000313" key="14">
    <source>
        <dbReference type="Proteomes" id="UP001634394"/>
    </source>
</evidence>
<feature type="compositionally biased region" description="Low complexity" evidence="10">
    <location>
        <begin position="1739"/>
        <end position="1774"/>
    </location>
</feature>
<evidence type="ECO:0000256" key="4">
    <source>
        <dbReference type="ARBA" id="ARBA00022801"/>
    </source>
</evidence>
<feature type="compositionally biased region" description="Polar residues" evidence="10">
    <location>
        <begin position="121"/>
        <end position="136"/>
    </location>
</feature>
<evidence type="ECO:0000256" key="8">
    <source>
        <dbReference type="ARBA" id="ARBA00023242"/>
    </source>
</evidence>
<dbReference type="InterPro" id="IPR027417">
    <property type="entry name" value="P-loop_NTPase"/>
</dbReference>
<dbReference type="Gene3D" id="3.40.50.10810">
    <property type="entry name" value="Tandem AAA-ATPase domain"/>
    <property type="match status" value="1"/>
</dbReference>
<organism evidence="13 14">
    <name type="scientific">Sinanodonta woodiana</name>
    <name type="common">Chinese pond mussel</name>
    <name type="synonym">Anodonta woodiana</name>
    <dbReference type="NCBI Taxonomy" id="1069815"/>
    <lineage>
        <taxon>Eukaryota</taxon>
        <taxon>Metazoa</taxon>
        <taxon>Spiralia</taxon>
        <taxon>Lophotrochozoa</taxon>
        <taxon>Mollusca</taxon>
        <taxon>Bivalvia</taxon>
        <taxon>Autobranchia</taxon>
        <taxon>Heteroconchia</taxon>
        <taxon>Palaeoheterodonta</taxon>
        <taxon>Unionida</taxon>
        <taxon>Unionoidea</taxon>
        <taxon>Unionidae</taxon>
        <taxon>Unioninae</taxon>
        <taxon>Sinanodonta</taxon>
    </lineage>
</organism>
<dbReference type="SUPFAM" id="SSF52540">
    <property type="entry name" value="P-loop containing nucleoside triphosphate hydrolases"/>
    <property type="match status" value="2"/>
</dbReference>
<dbReference type="InterPro" id="IPR038718">
    <property type="entry name" value="SNF2-like_sf"/>
</dbReference>
<keyword evidence="4" id="KW-0378">Hydrolase</keyword>
<feature type="domain" description="Helicase C-terminal" evidence="12">
    <location>
        <begin position="925"/>
        <end position="1088"/>
    </location>
</feature>
<dbReference type="PROSITE" id="PS51192">
    <property type="entry name" value="HELICASE_ATP_BIND_1"/>
    <property type="match status" value="1"/>
</dbReference>
<dbReference type="GO" id="GO:0003677">
    <property type="term" value="F:DNA binding"/>
    <property type="evidence" value="ECO:0007669"/>
    <property type="project" value="UniProtKB-KW"/>
</dbReference>
<dbReference type="EMBL" id="JBJQND010000015">
    <property type="protein sequence ID" value="KAL3852710.1"/>
    <property type="molecule type" value="Genomic_DNA"/>
</dbReference>
<evidence type="ECO:0000256" key="6">
    <source>
        <dbReference type="ARBA" id="ARBA00022840"/>
    </source>
</evidence>
<feature type="region of interest" description="Disordered" evidence="10">
    <location>
        <begin position="434"/>
        <end position="457"/>
    </location>
</feature>
<feature type="compositionally biased region" description="Low complexity" evidence="10">
    <location>
        <begin position="1438"/>
        <end position="1451"/>
    </location>
</feature>
<feature type="region of interest" description="Disordered" evidence="10">
    <location>
        <begin position="1396"/>
        <end position="1423"/>
    </location>
</feature>
<feature type="compositionally biased region" description="Polar residues" evidence="10">
    <location>
        <begin position="1716"/>
        <end position="1733"/>
    </location>
</feature>
<evidence type="ECO:0000256" key="7">
    <source>
        <dbReference type="ARBA" id="ARBA00023125"/>
    </source>
</evidence>
<feature type="compositionally biased region" description="Basic residues" evidence="10">
    <location>
        <begin position="294"/>
        <end position="304"/>
    </location>
</feature>
<evidence type="ECO:0000256" key="10">
    <source>
        <dbReference type="SAM" id="MobiDB-lite"/>
    </source>
</evidence>
<feature type="region of interest" description="Disordered" evidence="10">
    <location>
        <begin position="1435"/>
        <end position="1454"/>
    </location>
</feature>
<evidence type="ECO:0008006" key="15">
    <source>
        <dbReference type="Google" id="ProtNLM"/>
    </source>
</evidence>
<dbReference type="GO" id="GO:0016787">
    <property type="term" value="F:hydrolase activity"/>
    <property type="evidence" value="ECO:0007669"/>
    <property type="project" value="UniProtKB-KW"/>
</dbReference>
<comment type="subcellular location">
    <subcellularLocation>
        <location evidence="1">Nucleus</location>
    </subcellularLocation>
</comment>
<sequence>MDPSLKALKNDAIKSCTLASYLAGGEPTLPTAGSVNIPVGPQNVGQSWLQKGLFSGNRGAKNIYDIEDQEIEEEDEDEYLEEEYEDMEEEDDDEDELFDEDDDDEEEDMEDEDDDEISEESSSNPEDLSKENSYSSLDELMGLDSFDESRDIDNSKDFSDSSVYNPRTEQILNSSLGLNREKCELGKSLPISNQDQATSQKRGLESVSQNSDFVSTAVSRVGDSMETTVSNKIVSDSQANQGTSETAENNETTQMSEASSVPKKKRKRKPKKEKDDAANKTTNGDGQQDVQPKEKKRRKRKRKKNGDDEADQLERKKNKLIYQRRNIRGIFKEGQLEKETLVAQQEELERIKRLSELKKAMMLKKEDQENKDSQLKSLLQNAEEEAEKAEKDDVIVVESNEVPSEKIKAEKDVIELSSDDEMDQKDDIVAVLSDSDDDEADPEDVNNGGNHINDALNRPDEMGRVLVNVNHPVEDPDIFLPPQIAAHIKPHQIGGIRFLYDNMVESKQRFETSQGFGCILAHSMGLGKTIQMIGFIDIFLRHTSSKTVLCIVPINTLQNWMAEFNTWMPDEEFVNITGATHILPRNYQIYLLNDNFKTTEARCKVIEEWYKTGGVLLIGYEMYRLLASKKAHLKKPRRTKKSPDDDIIDVDEEDKNKSLLVGVHFALVSPGPDLVVCDEGHRIKNSHAGISQSLKNIRTKRRVVLTGYPLQNNLMEYWCMVDFVRPNFLGTKTEFSNMFERPINNGQCPDSNPQDVKVMRYRAHVLHSLLEGFIQRRGHTVLQAALPPKQEYVFLVKMSPIQRALYKHLMESITDASLCAWANNNPLKAFAVCCKIWNHPDILYEVTTKKKACDADENDLDIDTEGNVKKKKATKETKPKVSASDGNPDRRSSEPVITYDWVKDLMKDYSEGVLENGGKMVVMLSIIKESLAVGDKILVFSQSLFTLSWIEEILSKQKVPRPDMDENWCRNKSYFRLDGSTGSTEREKLINQFNAPENTRAWLFLLSTRAGSLGVNLVGANRVVMMDASWNPCHDCQAICRVYRFGQEKPSFIYRLVTENSLERKIYDRQINKQGMSDRVIDELQPQNYRRKVDNLLAYEDKDFPVLDFSDAESRYDDEVMIKTLKEHGHWLAQAPFTHESLLIDRKELRLTQKEKRLAKQSYVMEKRLNISYSRPSYAAYYPQNNLQMQYRGKIITRPVASVKPMMSTPIPMRAKMGEQVVRPGVSVHQVLTTTDILLPGTNTATNSGVPKPNKIAAGQQVLIIKTPKGIYIRTTDGKIFAVRSKSGGLPASTTPNTTTTITCTTATTTMISTSNISTGVASSTTTPTVTVTTSTGTSVPAVKVAPSTKLPIAPVKPATVTQPVVISVPKGMASRTVPAAVVSVGSALEKSGQSNESLSASVANAQPDHNSPAPSVSVSLSGTNYDSKQAQKVCQPSYSAMESSSNDSSSATDVGISASNTWMSKQNTGMSEPNIEKSYSFTSDIVPAVTTSKISFVKGPDNSTKTDNITVERQKSETVTSVSNLHTSNTSLPSLNHSMSMQNFNQPPFDYTPSTNLTTLTSSKSVPSLTSAVYSNNNTINSVAQADDSSRSNSSYQFMNPDSDPFGDFRSDLSPLSALLNLTGGASTSDYSMATSAQSNDINSTSSVSYDLMETDSAAMMSYNSMPNTLSYNSPQMGYNTNPYFHMGGTMPHMGMPSMNYYGNQMTGANQSPYMSSYSFPGSQGMGSTSDYHQPHPSGQSQNSNSVNNAENNSSNSGMAGNNNQNNNLYNPLTTNSLSNMMVPQPAYMGYPMTPYPFSMPPMMYPTQTGPSGPLYFSMHLPTNPYSQMSGLQGMQSGPNSMGMGNPTMQHTNSGSSSTSGQEQMGNNTG</sequence>
<dbReference type="InterPro" id="IPR000330">
    <property type="entry name" value="SNF2_N"/>
</dbReference>
<feature type="compositionally biased region" description="Basic and acidic residues" evidence="10">
    <location>
        <begin position="147"/>
        <end position="159"/>
    </location>
</feature>
<gene>
    <name evidence="13" type="ORF">ACJMK2_016328</name>
</gene>
<keyword evidence="6" id="KW-0067">ATP-binding</keyword>
<dbReference type="PANTHER" id="PTHR45797:SF1">
    <property type="entry name" value="HELICASE ARIP4"/>
    <property type="match status" value="1"/>
</dbReference>
<keyword evidence="3" id="KW-0547">Nucleotide-binding</keyword>
<evidence type="ECO:0000259" key="11">
    <source>
        <dbReference type="PROSITE" id="PS51192"/>
    </source>
</evidence>
<evidence type="ECO:0000313" key="13">
    <source>
        <dbReference type="EMBL" id="KAL3852710.1"/>
    </source>
</evidence>
<feature type="compositionally biased region" description="Acidic residues" evidence="10">
    <location>
        <begin position="434"/>
        <end position="444"/>
    </location>
</feature>
<evidence type="ECO:0000256" key="9">
    <source>
        <dbReference type="SAM" id="Coils"/>
    </source>
</evidence>
<feature type="region of interest" description="Disordered" evidence="10">
    <location>
        <begin position="59"/>
        <end position="166"/>
    </location>
</feature>
<evidence type="ECO:0000259" key="12">
    <source>
        <dbReference type="PROSITE" id="PS51194"/>
    </source>
</evidence>
<dbReference type="InterPro" id="IPR044574">
    <property type="entry name" value="ARIP4-like"/>
</dbReference>
<dbReference type="InterPro" id="IPR014001">
    <property type="entry name" value="Helicase_ATP-bd"/>
</dbReference>
<dbReference type="Pfam" id="PF00271">
    <property type="entry name" value="Helicase_C"/>
    <property type="match status" value="1"/>
</dbReference>
<protein>
    <recommendedName>
        <fullName evidence="15">Helicase ARIP4</fullName>
    </recommendedName>
</protein>
<keyword evidence="7" id="KW-0238">DNA-binding</keyword>
<keyword evidence="9" id="KW-0175">Coiled coil</keyword>
<evidence type="ECO:0000256" key="1">
    <source>
        <dbReference type="ARBA" id="ARBA00004123"/>
    </source>
</evidence>
<feature type="compositionally biased region" description="Acidic residues" evidence="10">
    <location>
        <begin position="65"/>
        <end position="119"/>
    </location>
</feature>
<evidence type="ECO:0000256" key="2">
    <source>
        <dbReference type="ARBA" id="ARBA00007025"/>
    </source>
</evidence>
<feature type="compositionally biased region" description="Polar residues" evidence="10">
    <location>
        <begin position="225"/>
        <end position="259"/>
    </location>
</feature>
<dbReference type="Gene3D" id="3.40.50.300">
    <property type="entry name" value="P-loop containing nucleotide triphosphate hydrolases"/>
    <property type="match status" value="1"/>
</dbReference>
<dbReference type="GO" id="GO:0005524">
    <property type="term" value="F:ATP binding"/>
    <property type="evidence" value="ECO:0007669"/>
    <property type="project" value="UniProtKB-KW"/>
</dbReference>
<feature type="compositionally biased region" description="Basic residues" evidence="10">
    <location>
        <begin position="262"/>
        <end position="271"/>
    </location>
</feature>
<name>A0ABD3UTG5_SINWO</name>
<comment type="similarity">
    <text evidence="2">Belongs to the SNF2/RAD54 helicase family.</text>
</comment>